<dbReference type="KEGG" id="sfol:H3H32_00515"/>
<keyword evidence="3" id="KW-0812">Transmembrane</keyword>
<dbReference type="AlphaFoldDB" id="A0A7G5GX97"/>
<dbReference type="InterPro" id="IPR016169">
    <property type="entry name" value="FAD-bd_PCMH_sub2"/>
</dbReference>
<organism evidence="5 6">
    <name type="scientific">Spirosoma foliorum</name>
    <dbReference type="NCBI Taxonomy" id="2710596"/>
    <lineage>
        <taxon>Bacteria</taxon>
        <taxon>Pseudomonadati</taxon>
        <taxon>Bacteroidota</taxon>
        <taxon>Cytophagia</taxon>
        <taxon>Cytophagales</taxon>
        <taxon>Cytophagaceae</taxon>
        <taxon>Spirosoma</taxon>
    </lineage>
</organism>
<dbReference type="GO" id="GO:0080049">
    <property type="term" value="F:L-gulono-1,4-lactone dehydrogenase activity"/>
    <property type="evidence" value="ECO:0007669"/>
    <property type="project" value="TreeGrafter"/>
</dbReference>
<keyword evidence="1" id="KW-0285">Flavoprotein</keyword>
<sequence length="585" mass="67074">MRLKDKLPLSYLLFSIRGRIHRSTYWLVSAFIWSTFYVLHTILHNFVSEGATYVLYPLLLGSLVSTATKRLHDTNHSGYWLLVVLIPVLGPIWLIYVLGFKRGDKHPNTFGTVPNEAADYFKNDNGQPVPHSAPERIINDVTQLNPVVVADVFRPKSVTDLQEWLRQTTGPISVGGGRFSMGGQTASAQSLHIDMRDLNQVIQFSKEDRRITVQAGIRWCDIQRFIDAHDLSIKIMQTYANFTVGGAMSVNCHGRYMGHGPLILSVRAIELVLADGSLVQASRTENPDIFFGAIGGYNGLGIIVSAELDLDENLAVRRQHQKLSRSAYQPYFTEAIRDNPEAVFHNGDMYPPAYKNMSAVTWVKTTEQPTVKTRLMPLRESYPLERYFMWAFTETALGKWRREYIVDPLLYLTNPIHWRNYEAGYDVAELEPRSRTKRTYVLQEYFVPVRHFEDFAEKMSEIFNRHQVNVINVSVRHALPDSGSYLAWAREEVFAFVVYYKQRTTEAAKNAVAVWTRELIDAVLSVDGAYYLPYQAHATLEQFHKAYPNAGKLFALKKNLDPNFRFHNVFWDTYYQPFLSTELTG</sequence>
<evidence type="ECO:0000256" key="3">
    <source>
        <dbReference type="SAM" id="Phobius"/>
    </source>
</evidence>
<keyword evidence="3" id="KW-0472">Membrane</keyword>
<dbReference type="GO" id="GO:0016899">
    <property type="term" value="F:oxidoreductase activity, acting on the CH-OH group of donors, oxygen as acceptor"/>
    <property type="evidence" value="ECO:0007669"/>
    <property type="project" value="InterPro"/>
</dbReference>
<protein>
    <submittedName>
        <fullName evidence="5">FAD-binding protein</fullName>
    </submittedName>
</protein>
<dbReference type="Proteomes" id="UP000515369">
    <property type="component" value="Chromosome"/>
</dbReference>
<accession>A0A7G5GX97</accession>
<dbReference type="InterPro" id="IPR036318">
    <property type="entry name" value="FAD-bd_PCMH-like_sf"/>
</dbReference>
<evidence type="ECO:0000256" key="2">
    <source>
        <dbReference type="ARBA" id="ARBA00022827"/>
    </source>
</evidence>
<dbReference type="Pfam" id="PF01565">
    <property type="entry name" value="FAD_binding_4"/>
    <property type="match status" value="1"/>
</dbReference>
<dbReference type="EMBL" id="CP059732">
    <property type="protein sequence ID" value="QMW03489.1"/>
    <property type="molecule type" value="Genomic_DNA"/>
</dbReference>
<evidence type="ECO:0000313" key="5">
    <source>
        <dbReference type="EMBL" id="QMW03489.1"/>
    </source>
</evidence>
<keyword evidence="6" id="KW-1185">Reference proteome</keyword>
<keyword evidence="3" id="KW-1133">Transmembrane helix</keyword>
<dbReference type="InterPro" id="IPR016166">
    <property type="entry name" value="FAD-bd_PCMH"/>
</dbReference>
<dbReference type="InterPro" id="IPR006094">
    <property type="entry name" value="Oxid_FAD_bind_N"/>
</dbReference>
<gene>
    <name evidence="5" type="ORF">H3H32_00515</name>
</gene>
<dbReference type="InterPro" id="IPR010031">
    <property type="entry name" value="FAD_lactone_oxidase-like"/>
</dbReference>
<proteinExistence type="predicted"/>
<dbReference type="Gene3D" id="3.30.465.10">
    <property type="match status" value="1"/>
</dbReference>
<dbReference type="SUPFAM" id="SSF55103">
    <property type="entry name" value="FAD-linked oxidases, C-terminal domain"/>
    <property type="match status" value="1"/>
</dbReference>
<evidence type="ECO:0000259" key="4">
    <source>
        <dbReference type="PROSITE" id="PS51387"/>
    </source>
</evidence>
<dbReference type="GO" id="GO:0071949">
    <property type="term" value="F:FAD binding"/>
    <property type="evidence" value="ECO:0007669"/>
    <property type="project" value="InterPro"/>
</dbReference>
<evidence type="ECO:0000313" key="6">
    <source>
        <dbReference type="Proteomes" id="UP000515369"/>
    </source>
</evidence>
<dbReference type="InterPro" id="IPR008523">
    <property type="entry name" value="DUF805"/>
</dbReference>
<evidence type="ECO:0000256" key="1">
    <source>
        <dbReference type="ARBA" id="ARBA00022630"/>
    </source>
</evidence>
<dbReference type="SUPFAM" id="SSF56176">
    <property type="entry name" value="FAD-binding/transporter-associated domain-like"/>
    <property type="match status" value="1"/>
</dbReference>
<keyword evidence="2" id="KW-0274">FAD</keyword>
<feature type="transmembrane region" description="Helical" evidence="3">
    <location>
        <begin position="25"/>
        <end position="44"/>
    </location>
</feature>
<dbReference type="Pfam" id="PF05656">
    <property type="entry name" value="DUF805"/>
    <property type="match status" value="1"/>
</dbReference>
<reference evidence="5 6" key="1">
    <citation type="submission" date="2020-07" db="EMBL/GenBank/DDBJ databases">
        <title>Spirosoma foliorum sp. nov., isolated from the leaves on the Nejang mountain Korea, Republic of.</title>
        <authorList>
            <person name="Ho H."/>
            <person name="Lee Y.-J."/>
            <person name="Nurcahyanto D.-A."/>
            <person name="Kim S.-G."/>
        </authorList>
    </citation>
    <scope>NUCLEOTIDE SEQUENCE [LARGE SCALE GENOMIC DNA]</scope>
    <source>
        <strain evidence="5 6">PL0136</strain>
    </source>
</reference>
<feature type="transmembrane region" description="Helical" evidence="3">
    <location>
        <begin position="79"/>
        <end position="99"/>
    </location>
</feature>
<dbReference type="Gene3D" id="3.30.43.10">
    <property type="entry name" value="Uridine Diphospho-n-acetylenolpyruvylglucosamine Reductase, domain 2"/>
    <property type="match status" value="1"/>
</dbReference>
<dbReference type="GO" id="GO:0016020">
    <property type="term" value="C:membrane"/>
    <property type="evidence" value="ECO:0007669"/>
    <property type="project" value="InterPro"/>
</dbReference>
<feature type="transmembrane region" description="Helical" evidence="3">
    <location>
        <begin position="50"/>
        <end position="67"/>
    </location>
</feature>
<name>A0A7G5GX97_9BACT</name>
<dbReference type="InterPro" id="IPR016167">
    <property type="entry name" value="FAD-bd_PCMH_sub1"/>
</dbReference>
<feature type="domain" description="FAD-binding PCMH-type" evidence="4">
    <location>
        <begin position="142"/>
        <end position="313"/>
    </location>
</feature>
<dbReference type="PANTHER" id="PTHR43762">
    <property type="entry name" value="L-GULONOLACTONE OXIDASE"/>
    <property type="match status" value="1"/>
</dbReference>
<dbReference type="InterPro" id="IPR016164">
    <property type="entry name" value="FAD-linked_Oxase-like_C"/>
</dbReference>
<dbReference type="PROSITE" id="PS51387">
    <property type="entry name" value="FAD_PCMH"/>
    <property type="match status" value="1"/>
</dbReference>
<dbReference type="RefSeq" id="WP_182460746.1">
    <property type="nucleotide sequence ID" value="NZ_CP059732.1"/>
</dbReference>
<dbReference type="PANTHER" id="PTHR43762:SF1">
    <property type="entry name" value="D-ARABINONO-1,4-LACTONE OXIDASE"/>
    <property type="match status" value="1"/>
</dbReference>